<dbReference type="Gene3D" id="1.10.10.10">
    <property type="entry name" value="Winged helix-like DNA-binding domain superfamily/Winged helix DNA-binding domain"/>
    <property type="match status" value="1"/>
</dbReference>
<dbReference type="Proteomes" id="UP001602245">
    <property type="component" value="Unassembled WGS sequence"/>
</dbReference>
<dbReference type="Pfam" id="PF00196">
    <property type="entry name" value="GerE"/>
    <property type="match status" value="1"/>
</dbReference>
<evidence type="ECO:0000259" key="5">
    <source>
        <dbReference type="PROSITE" id="PS50043"/>
    </source>
</evidence>
<organism evidence="6 7">
    <name type="scientific">Paractinoplanes globisporus</name>
    <dbReference type="NCBI Taxonomy" id="113565"/>
    <lineage>
        <taxon>Bacteria</taxon>
        <taxon>Bacillati</taxon>
        <taxon>Actinomycetota</taxon>
        <taxon>Actinomycetes</taxon>
        <taxon>Micromonosporales</taxon>
        <taxon>Micromonosporaceae</taxon>
        <taxon>Paractinoplanes</taxon>
    </lineage>
</organism>
<dbReference type="InterPro" id="IPR000792">
    <property type="entry name" value="Tscrpt_reg_LuxR_C"/>
</dbReference>
<dbReference type="InterPro" id="IPR036388">
    <property type="entry name" value="WH-like_DNA-bd_sf"/>
</dbReference>
<protein>
    <submittedName>
        <fullName evidence="6">LuxR C-terminal-related transcriptional regulator</fullName>
    </submittedName>
</protein>
<dbReference type="PROSITE" id="PS50043">
    <property type="entry name" value="HTH_LUXR_2"/>
    <property type="match status" value="1"/>
</dbReference>
<dbReference type="InterPro" id="IPR016032">
    <property type="entry name" value="Sig_transdc_resp-reg_C-effctor"/>
</dbReference>
<reference evidence="6 7" key="1">
    <citation type="submission" date="2024-10" db="EMBL/GenBank/DDBJ databases">
        <title>The Natural Products Discovery Center: Release of the First 8490 Sequenced Strains for Exploring Actinobacteria Biosynthetic Diversity.</title>
        <authorList>
            <person name="Kalkreuter E."/>
            <person name="Kautsar S.A."/>
            <person name="Yang D."/>
            <person name="Bader C.D."/>
            <person name="Teijaro C.N."/>
            <person name="Fluegel L."/>
            <person name="Davis C.M."/>
            <person name="Simpson J.R."/>
            <person name="Lauterbach L."/>
            <person name="Steele A.D."/>
            <person name="Gui C."/>
            <person name="Meng S."/>
            <person name="Li G."/>
            <person name="Viehrig K."/>
            <person name="Ye F."/>
            <person name="Su P."/>
            <person name="Kiefer A.F."/>
            <person name="Nichols A."/>
            <person name="Cepeda A.J."/>
            <person name="Yan W."/>
            <person name="Fan B."/>
            <person name="Jiang Y."/>
            <person name="Adhikari A."/>
            <person name="Zheng C.-J."/>
            <person name="Schuster L."/>
            <person name="Cowan T.M."/>
            <person name="Smanski M.J."/>
            <person name="Chevrette M.G."/>
            <person name="De Carvalho L.P.S."/>
            <person name="Shen B."/>
        </authorList>
    </citation>
    <scope>NUCLEOTIDE SEQUENCE [LARGE SCALE GENOMIC DNA]</scope>
    <source>
        <strain evidence="6 7">NPDC000087</strain>
    </source>
</reference>
<comment type="caution">
    <text evidence="6">The sequence shown here is derived from an EMBL/GenBank/DDBJ whole genome shotgun (WGS) entry which is preliminary data.</text>
</comment>
<dbReference type="PANTHER" id="PTHR44688:SF16">
    <property type="entry name" value="DNA-BINDING TRANSCRIPTIONAL ACTIVATOR DEVR_DOSR"/>
    <property type="match status" value="1"/>
</dbReference>
<dbReference type="RefSeq" id="WP_020511012.1">
    <property type="nucleotide sequence ID" value="NZ_JBIAZU010000007.1"/>
</dbReference>
<accession>A0ABW6WQK7</accession>
<evidence type="ECO:0000256" key="2">
    <source>
        <dbReference type="ARBA" id="ARBA00023125"/>
    </source>
</evidence>
<dbReference type="Pfam" id="PF13191">
    <property type="entry name" value="AAA_16"/>
    <property type="match status" value="1"/>
</dbReference>
<dbReference type="EMBL" id="JBIAZU010000007">
    <property type="protein sequence ID" value="MFF5295268.1"/>
    <property type="molecule type" value="Genomic_DNA"/>
</dbReference>
<keyword evidence="2" id="KW-0238">DNA-binding</keyword>
<feature type="region of interest" description="Disordered" evidence="4">
    <location>
        <begin position="305"/>
        <end position="324"/>
    </location>
</feature>
<dbReference type="SMART" id="SM00421">
    <property type="entry name" value="HTH_LUXR"/>
    <property type="match status" value="1"/>
</dbReference>
<dbReference type="SUPFAM" id="SSF46894">
    <property type="entry name" value="C-terminal effector domain of the bipartite response regulators"/>
    <property type="match status" value="1"/>
</dbReference>
<dbReference type="InterPro" id="IPR041664">
    <property type="entry name" value="AAA_16"/>
</dbReference>
<keyword evidence="1" id="KW-0805">Transcription regulation</keyword>
<name>A0ABW6WQK7_9ACTN</name>
<feature type="domain" description="HTH luxR-type" evidence="5">
    <location>
        <begin position="318"/>
        <end position="383"/>
    </location>
</feature>
<dbReference type="PANTHER" id="PTHR44688">
    <property type="entry name" value="DNA-BINDING TRANSCRIPTIONAL ACTIVATOR DEVR_DOSR"/>
    <property type="match status" value="1"/>
</dbReference>
<dbReference type="InterPro" id="IPR027417">
    <property type="entry name" value="P-loop_NTPase"/>
</dbReference>
<dbReference type="SUPFAM" id="SSF52540">
    <property type="entry name" value="P-loop containing nucleoside triphosphate hydrolases"/>
    <property type="match status" value="1"/>
</dbReference>
<evidence type="ECO:0000313" key="7">
    <source>
        <dbReference type="Proteomes" id="UP001602245"/>
    </source>
</evidence>
<evidence type="ECO:0000256" key="1">
    <source>
        <dbReference type="ARBA" id="ARBA00023015"/>
    </source>
</evidence>
<evidence type="ECO:0000313" key="6">
    <source>
        <dbReference type="EMBL" id="MFF5295268.1"/>
    </source>
</evidence>
<keyword evidence="3" id="KW-0804">Transcription</keyword>
<dbReference type="CDD" id="cd06170">
    <property type="entry name" value="LuxR_C_like"/>
    <property type="match status" value="1"/>
</dbReference>
<gene>
    <name evidence="6" type="ORF">ACFY35_38030</name>
</gene>
<keyword evidence="7" id="KW-1185">Reference proteome</keyword>
<evidence type="ECO:0000256" key="3">
    <source>
        <dbReference type="ARBA" id="ARBA00023163"/>
    </source>
</evidence>
<sequence length="395" mass="42568">MYPRITVYALIGRENEMRQINHLLDNLHVGKPAVLVLEGPSGSGRTRLLDETARLARRRGMTVFAEPEWAGAVGSQQILRTAGDHSGPMVLLGDHPRRIDPRAWSVLERLAEAVPVLVVITGSADIAPHLPGADAYRIRLTPLSPAAQAEFVARTVGARPDPLLMDLCRVAAGRPAALRELLAGLDEEGLLRIEAGWATLRATRLPRRTEAYLRGQVASVSAPARHLLQAAATVGVSFPLLRLARLMGVGPVSMLPALEEALESGLLGGDGELLVFGHDLVRAAVEATLPRPVAAALRVEAPRVPARPSYKPHPRQPQKADWDALSPREREIAALVGQALTNRQIATRTGISPHTVNYHLRQIFQKLGIGSRVELVGLLHRRAAAGGSEARPSSE</sequence>
<proteinExistence type="predicted"/>
<dbReference type="PRINTS" id="PR00038">
    <property type="entry name" value="HTHLUXR"/>
</dbReference>
<evidence type="ECO:0000256" key="4">
    <source>
        <dbReference type="SAM" id="MobiDB-lite"/>
    </source>
</evidence>